<organism evidence="4">
    <name type="scientific">Pseudo-nitzschia australis</name>
    <dbReference type="NCBI Taxonomy" id="44445"/>
    <lineage>
        <taxon>Eukaryota</taxon>
        <taxon>Sar</taxon>
        <taxon>Stramenopiles</taxon>
        <taxon>Ochrophyta</taxon>
        <taxon>Bacillariophyta</taxon>
        <taxon>Bacillariophyceae</taxon>
        <taxon>Bacillariophycidae</taxon>
        <taxon>Bacillariales</taxon>
        <taxon>Bacillariaceae</taxon>
        <taxon>Pseudo-nitzschia</taxon>
    </lineage>
</organism>
<accession>A0A7S4AC98</accession>
<evidence type="ECO:0000313" key="4">
    <source>
        <dbReference type="EMBL" id="CAE0710889.1"/>
    </source>
</evidence>
<dbReference type="PROSITE" id="PS00455">
    <property type="entry name" value="AMP_BINDING"/>
    <property type="match status" value="1"/>
</dbReference>
<feature type="domain" description="AMP-dependent synthetase/ligase" evidence="3">
    <location>
        <begin position="79"/>
        <end position="485"/>
    </location>
</feature>
<keyword evidence="2" id="KW-0067">ATP-binding</keyword>
<evidence type="ECO:0000256" key="2">
    <source>
        <dbReference type="ARBA" id="ARBA00022840"/>
    </source>
</evidence>
<dbReference type="PANTHER" id="PTHR43272:SF33">
    <property type="entry name" value="AMP-BINDING DOMAIN-CONTAINING PROTEIN-RELATED"/>
    <property type="match status" value="1"/>
</dbReference>
<dbReference type="Pfam" id="PF00501">
    <property type="entry name" value="AMP-binding"/>
    <property type="match status" value="1"/>
</dbReference>
<evidence type="ECO:0000256" key="1">
    <source>
        <dbReference type="ARBA" id="ARBA00022741"/>
    </source>
</evidence>
<protein>
    <recommendedName>
        <fullName evidence="3">AMP-dependent synthetase/ligase domain-containing protein</fullName>
    </recommendedName>
</protein>
<dbReference type="GO" id="GO:0004467">
    <property type="term" value="F:long-chain fatty acid-CoA ligase activity"/>
    <property type="evidence" value="ECO:0007669"/>
    <property type="project" value="TreeGrafter"/>
</dbReference>
<name>A0A7S4AC98_9STRA</name>
<dbReference type="InterPro" id="IPR000873">
    <property type="entry name" value="AMP-dep_synth/lig_dom"/>
</dbReference>
<dbReference type="EMBL" id="HBIX01004573">
    <property type="protein sequence ID" value="CAE0710889.1"/>
    <property type="molecule type" value="Transcribed_RNA"/>
</dbReference>
<dbReference type="GO" id="GO:0005524">
    <property type="term" value="F:ATP binding"/>
    <property type="evidence" value="ECO:0007669"/>
    <property type="project" value="UniProtKB-KW"/>
</dbReference>
<reference evidence="4" key="1">
    <citation type="submission" date="2021-01" db="EMBL/GenBank/DDBJ databases">
        <authorList>
            <person name="Corre E."/>
            <person name="Pelletier E."/>
            <person name="Niang G."/>
            <person name="Scheremetjew M."/>
            <person name="Finn R."/>
            <person name="Kale V."/>
            <person name="Holt S."/>
            <person name="Cochrane G."/>
            <person name="Meng A."/>
            <person name="Brown T."/>
            <person name="Cohen L."/>
        </authorList>
    </citation>
    <scope>NUCLEOTIDE SEQUENCE</scope>
    <source>
        <strain evidence="4">10249 10 AB</strain>
    </source>
</reference>
<dbReference type="Pfam" id="PF23562">
    <property type="entry name" value="AMP-binding_C_3"/>
    <property type="match status" value="1"/>
</dbReference>
<keyword evidence="1" id="KW-0547">Nucleotide-binding</keyword>
<sequence length="678" mass="75603">MRFLNKSGYRVARKLLFPRGTGGNGFRFFTTTKSVSSTNGIQQKDRLLEFETLHDLQKAACDVYRNNPLYGTYNEATSQFEYLNYEEFGSKVEECCLLLKDLGVNRYDKIGIISNNRYEWAVIAAATYSLNATLVPMYEAQLATDWRYIINDSSASVVFCSTKDVFHRFSDQVLHMTPHVHSTICLDAVDGEAYGYQEAASRINDHLLSPPQSSIVTPPNEEDLANLIYTSGTTGKPKGVELTHRNIVSNIKGGRSMSKNPFDLFDESSKTLAFLPWAHSYGQTVELWMGMSFGSSSAICRGVPFLLEDLQLVKPTVLFAVPTLYNKIYDGVQNKMKSGHYIQDKLLKNAIEIGNKNAQFRRGERGALSYPEQVEFEVLDRLVLSKIRDRFGGNLRYGCVAGAACPADVLKFMDSIGIPVLEGYGLTETSPIIALNSVSKRSIGSVGLPLEDVKVYIIGNDGKALSPGDEGEICCVGPNIMRGYYNNKEATDEVISIAPDGKSRMFHTGDLGRMDEEGWIKVTGRIKEQYKLENGKYVVPAPIENAIGMSRFVNQVVVCGANRPHNVALIVPDWAAIRQELELNNEISDVEIVNSEQVQELIDTEIRNNCSDLKKFEIPRKWAFVAPFTAANNMLTPKMSIRKHNVVEVYSDIISALYEDDTLNSNNECDPYPVDEAA</sequence>
<gene>
    <name evidence="4" type="ORF">PAUS00366_LOCUS3616</name>
</gene>
<dbReference type="Gene3D" id="3.40.50.12780">
    <property type="entry name" value="N-terminal domain of ligase-like"/>
    <property type="match status" value="1"/>
</dbReference>
<dbReference type="SUPFAM" id="SSF56801">
    <property type="entry name" value="Acetyl-CoA synthetase-like"/>
    <property type="match status" value="1"/>
</dbReference>
<dbReference type="PANTHER" id="PTHR43272">
    <property type="entry name" value="LONG-CHAIN-FATTY-ACID--COA LIGASE"/>
    <property type="match status" value="1"/>
</dbReference>
<proteinExistence type="predicted"/>
<dbReference type="InterPro" id="IPR020845">
    <property type="entry name" value="AMP-binding_CS"/>
</dbReference>
<dbReference type="InterPro" id="IPR042099">
    <property type="entry name" value="ANL_N_sf"/>
</dbReference>
<dbReference type="GO" id="GO:0016020">
    <property type="term" value="C:membrane"/>
    <property type="evidence" value="ECO:0007669"/>
    <property type="project" value="TreeGrafter"/>
</dbReference>
<dbReference type="AlphaFoldDB" id="A0A7S4AC98"/>
<evidence type="ECO:0000259" key="3">
    <source>
        <dbReference type="Pfam" id="PF00501"/>
    </source>
</evidence>